<evidence type="ECO:0000313" key="2">
    <source>
        <dbReference type="EMBL" id="KAK8013605.1"/>
    </source>
</evidence>
<dbReference type="Proteomes" id="UP001396898">
    <property type="component" value="Unassembled WGS sequence"/>
</dbReference>
<evidence type="ECO:0000313" key="3">
    <source>
        <dbReference type="Proteomes" id="UP001396898"/>
    </source>
</evidence>
<proteinExistence type="predicted"/>
<accession>A0ABR1RJZ4</accession>
<protein>
    <recommendedName>
        <fullName evidence="4">Ricin B lectin domain-containing protein</fullName>
    </recommendedName>
</protein>
<organism evidence="2 3">
    <name type="scientific">Apiospora marii</name>
    <dbReference type="NCBI Taxonomy" id="335849"/>
    <lineage>
        <taxon>Eukaryota</taxon>
        <taxon>Fungi</taxon>
        <taxon>Dikarya</taxon>
        <taxon>Ascomycota</taxon>
        <taxon>Pezizomycotina</taxon>
        <taxon>Sordariomycetes</taxon>
        <taxon>Xylariomycetidae</taxon>
        <taxon>Amphisphaeriales</taxon>
        <taxon>Apiosporaceae</taxon>
        <taxon>Apiospora</taxon>
    </lineage>
</organism>
<dbReference type="PANTHER" id="PTHR39697:SF2">
    <property type="entry name" value="CYANOVIRIN-N DOMAIN-CONTAINING PROTEIN"/>
    <property type="match status" value="1"/>
</dbReference>
<feature type="region of interest" description="Disordered" evidence="1">
    <location>
        <begin position="16"/>
        <end position="45"/>
    </location>
</feature>
<name>A0ABR1RJZ4_9PEZI</name>
<dbReference type="PANTHER" id="PTHR39697">
    <property type="entry name" value="RICIN B LECTIN DOMAIN-CONTAINING PROTEIN-RELATED"/>
    <property type="match status" value="1"/>
</dbReference>
<gene>
    <name evidence="2" type="ORF">PG991_009198</name>
</gene>
<reference evidence="2 3" key="1">
    <citation type="submission" date="2023-01" db="EMBL/GenBank/DDBJ databases">
        <title>Analysis of 21 Apiospora genomes using comparative genomics revels a genus with tremendous synthesis potential of carbohydrate active enzymes and secondary metabolites.</title>
        <authorList>
            <person name="Sorensen T."/>
        </authorList>
    </citation>
    <scope>NUCLEOTIDE SEQUENCE [LARGE SCALE GENOMIC DNA]</scope>
    <source>
        <strain evidence="2 3">CBS 20057</strain>
    </source>
</reference>
<sequence>MVFITDNTSNASSSTISVDTIFTPPPSIARDDRDPFDSPTTGGGEFWDGHVFPAVPSPQNTYMIIEKASGCPVIRTADGRISLGGHTTTTTTTNMAMDSAQWLCVESNNNFGFQNPQTGCYLGHDGEDIVQAKAEDINEREHIFARPHPKGGYHLLTKCWLHTMKLITIDKDGKSLVRRMHGTTIFYFKKFSEDTDLAG</sequence>
<comment type="caution">
    <text evidence="2">The sequence shown here is derived from an EMBL/GenBank/DDBJ whole genome shotgun (WGS) entry which is preliminary data.</text>
</comment>
<evidence type="ECO:0008006" key="4">
    <source>
        <dbReference type="Google" id="ProtNLM"/>
    </source>
</evidence>
<evidence type="ECO:0000256" key="1">
    <source>
        <dbReference type="SAM" id="MobiDB-lite"/>
    </source>
</evidence>
<keyword evidence="3" id="KW-1185">Reference proteome</keyword>
<dbReference type="EMBL" id="JAQQWI010000013">
    <property type="protein sequence ID" value="KAK8013605.1"/>
    <property type="molecule type" value="Genomic_DNA"/>
</dbReference>